<dbReference type="InterPro" id="IPR020845">
    <property type="entry name" value="AMP-binding_CS"/>
</dbReference>
<proteinExistence type="inferred from homology"/>
<keyword evidence="3" id="KW-0276">Fatty acid metabolism</keyword>
<evidence type="ECO:0000256" key="1">
    <source>
        <dbReference type="ARBA" id="ARBA00006432"/>
    </source>
</evidence>
<dbReference type="GO" id="GO:0016020">
    <property type="term" value="C:membrane"/>
    <property type="evidence" value="ECO:0007669"/>
    <property type="project" value="TreeGrafter"/>
</dbReference>
<dbReference type="Pfam" id="PF00501">
    <property type="entry name" value="AMP-binding"/>
    <property type="match status" value="1"/>
</dbReference>
<keyword evidence="2" id="KW-0436">Ligase</keyword>
<evidence type="ECO:0000259" key="6">
    <source>
        <dbReference type="Pfam" id="PF00501"/>
    </source>
</evidence>
<dbReference type="InterPro" id="IPR000873">
    <property type="entry name" value="AMP-dep_synth/lig_dom"/>
</dbReference>
<reference evidence="7" key="1">
    <citation type="submission" date="2014-05" db="EMBL/GenBank/DDBJ databases">
        <title>Genome sequence of Mycobacterium aromaticivorans strain JS19b1T (= DSM 45407T).</title>
        <authorList>
            <person name="Kwak Y."/>
            <person name="Park G.-S."/>
            <person name="Li Q.X."/>
            <person name="Lee S.-E."/>
            <person name="Shin J.-H."/>
        </authorList>
    </citation>
    <scope>NUCLEOTIDE SEQUENCE [LARGE SCALE GENOMIC DNA]</scope>
    <source>
        <strain evidence="7">JS19b1</strain>
    </source>
</reference>
<dbReference type="Pfam" id="PF23562">
    <property type="entry name" value="AMP-binding_C_3"/>
    <property type="match status" value="1"/>
</dbReference>
<evidence type="ECO:0000256" key="5">
    <source>
        <dbReference type="ARBA" id="ARBA00032875"/>
    </source>
</evidence>
<comment type="similarity">
    <text evidence="1">Belongs to the ATP-dependent AMP-binding enzyme family.</text>
</comment>
<dbReference type="eggNOG" id="COG1022">
    <property type="taxonomic scope" value="Bacteria"/>
</dbReference>
<evidence type="ECO:0000313" key="8">
    <source>
        <dbReference type="Proteomes" id="UP000022835"/>
    </source>
</evidence>
<dbReference type="OrthoDB" id="9803968at2"/>
<evidence type="ECO:0000313" key="7">
    <source>
        <dbReference type="EMBL" id="KDE98719.1"/>
    </source>
</evidence>
<dbReference type="GO" id="GO:0004467">
    <property type="term" value="F:long-chain fatty acid-CoA ligase activity"/>
    <property type="evidence" value="ECO:0007669"/>
    <property type="project" value="TreeGrafter"/>
</dbReference>
<comment type="caution">
    <text evidence="7">The sequence shown here is derived from an EMBL/GenBank/DDBJ whole genome shotgun (WGS) entry which is preliminary data.</text>
</comment>
<keyword evidence="4" id="KW-0443">Lipid metabolism</keyword>
<protein>
    <recommendedName>
        <fullName evidence="5">Acyl-CoA synthetase</fullName>
    </recommendedName>
</protein>
<gene>
    <name evidence="7" type="ORF">Y900_007110</name>
</gene>
<dbReference type="PANTHER" id="PTHR43272">
    <property type="entry name" value="LONG-CHAIN-FATTY-ACID--COA LIGASE"/>
    <property type="match status" value="1"/>
</dbReference>
<feature type="domain" description="AMP-dependent synthetase/ligase" evidence="6">
    <location>
        <begin position="19"/>
        <end position="421"/>
    </location>
</feature>
<dbReference type="SUPFAM" id="SSF56801">
    <property type="entry name" value="Acetyl-CoA synthetase-like"/>
    <property type="match status" value="1"/>
</dbReference>
<dbReference type="Gene3D" id="3.40.50.12780">
    <property type="entry name" value="N-terminal domain of ligase-like"/>
    <property type="match status" value="1"/>
</dbReference>
<dbReference type="AlphaFoldDB" id="A0A064CDJ8"/>
<dbReference type="EMBL" id="JALN02000001">
    <property type="protein sequence ID" value="KDE98719.1"/>
    <property type="molecule type" value="Genomic_DNA"/>
</dbReference>
<keyword evidence="8" id="KW-1185">Reference proteome</keyword>
<organism evidence="7 8">
    <name type="scientific">Mycolicibacterium aromaticivorans JS19b1 = JCM 16368</name>
    <dbReference type="NCBI Taxonomy" id="1440774"/>
    <lineage>
        <taxon>Bacteria</taxon>
        <taxon>Bacillati</taxon>
        <taxon>Actinomycetota</taxon>
        <taxon>Actinomycetes</taxon>
        <taxon>Mycobacteriales</taxon>
        <taxon>Mycobacteriaceae</taxon>
        <taxon>Mycolicibacterium</taxon>
    </lineage>
</organism>
<dbReference type="Proteomes" id="UP000022835">
    <property type="component" value="Unassembled WGS sequence"/>
</dbReference>
<dbReference type="RefSeq" id="WP_051659934.1">
    <property type="nucleotide sequence ID" value="NZ_JALN02000001.1"/>
</dbReference>
<dbReference type="PANTHER" id="PTHR43272:SF32">
    <property type="entry name" value="AMP-DEPENDENT SYNTHETASE_LIGASE DOMAIN-CONTAINING PROTEIN"/>
    <property type="match status" value="1"/>
</dbReference>
<name>A0A064CDJ8_9MYCO</name>
<evidence type="ECO:0000256" key="3">
    <source>
        <dbReference type="ARBA" id="ARBA00022832"/>
    </source>
</evidence>
<dbReference type="PROSITE" id="PS00455">
    <property type="entry name" value="AMP_BINDING"/>
    <property type="match status" value="1"/>
</dbReference>
<evidence type="ECO:0000256" key="4">
    <source>
        <dbReference type="ARBA" id="ARBA00023098"/>
    </source>
</evidence>
<dbReference type="InterPro" id="IPR042099">
    <property type="entry name" value="ANL_N_sf"/>
</dbReference>
<accession>A0A064CDJ8</accession>
<evidence type="ECO:0000256" key="2">
    <source>
        <dbReference type="ARBA" id="ARBA00022598"/>
    </source>
</evidence>
<sequence length="606" mass="64616">MPVRTADTVRNARSLCALFQETVVTHHDRVALRSADGATTLTWAQYGNRVRDVAAGLSALGVGRGDTVALMLTNRPEFNVVDAAAYHLGAVPFSVYNTSSAEQINYLFTNAENLVVICEHQYLPVLEAARIGTKVQHVICVDAGPPGTIALSELAHSGEPGFDFDATWQAVGRDDLLTIVYTSGTTGAPKGVEITHANLLANLTPLYDLATIDEHDRVVSYLPDAHIVNRYVGHYGPAVSGAAVTTVADRTLLLPTLMEVKPTVFVAVPLFWYKIQAALQEVLRAQGGVTGRMARWAIASGARLWRKRASGDALNIADRVQASAAEYLVLRRIRSRVGLGEVRIALSGAAPIASETLEFVLGLGLPVCEAWGMSELTAVATVNPPDAIRIGTVGKPVPGVDIRVAADGELFVRGPSVMRGYRNEPEKTAAVVDADGWLATGDVGTVDRDGYVTIIDRKKELIINSGGKNMSPANIENHLKVACPLIGSAVAVGDARPFVVALIALDADEAAKRAQQLGVEPVPEVLSAHPAVAAEIEAGIAAANAKLSRVEQVKTFHVVPAFWEPGGDELTPTAKLKRTPIAHKYAAEIDRLYANSRKPSSREISK</sequence>
<dbReference type="STRING" id="1440774.Y900_007110"/>
<dbReference type="CDD" id="cd05907">
    <property type="entry name" value="VL_LC_FACS_like"/>
    <property type="match status" value="1"/>
</dbReference>